<dbReference type="GO" id="GO:0005886">
    <property type="term" value="C:plasma membrane"/>
    <property type="evidence" value="ECO:0007669"/>
    <property type="project" value="UniProtKB-SubCell"/>
</dbReference>
<accession>A0AAV8XDJ5</accession>
<evidence type="ECO:0000313" key="12">
    <source>
        <dbReference type="Proteomes" id="UP001162162"/>
    </source>
</evidence>
<keyword evidence="4" id="KW-0812">Transmembrane</keyword>
<protein>
    <submittedName>
        <fullName evidence="11">Uncharacterized protein</fullName>
    </submittedName>
</protein>
<sequence>MYENIAEQQQTDDSSTREPDVSNAESDYEEKLFCTELQIVHYANKISTSVYECDWLAADTKFKKSMILTLARLQKPIYLTAGNFAPLTLATFVGVKQ</sequence>
<evidence type="ECO:0000313" key="11">
    <source>
        <dbReference type="EMBL" id="KAJ8936710.1"/>
    </source>
</evidence>
<comment type="caution">
    <text evidence="11">The sequence shown here is derived from an EMBL/GenBank/DDBJ whole genome shotgun (WGS) entry which is preliminary data.</text>
</comment>
<keyword evidence="2" id="KW-1003">Cell membrane</keyword>
<keyword evidence="6" id="KW-1133">Transmembrane helix</keyword>
<dbReference type="InterPro" id="IPR004117">
    <property type="entry name" value="7tm6_olfct_rcpt"/>
</dbReference>
<dbReference type="GO" id="GO:0005549">
    <property type="term" value="F:odorant binding"/>
    <property type="evidence" value="ECO:0007669"/>
    <property type="project" value="InterPro"/>
</dbReference>
<evidence type="ECO:0000256" key="5">
    <source>
        <dbReference type="ARBA" id="ARBA00022725"/>
    </source>
</evidence>
<dbReference type="GO" id="GO:0004984">
    <property type="term" value="F:olfactory receptor activity"/>
    <property type="evidence" value="ECO:0007669"/>
    <property type="project" value="InterPro"/>
</dbReference>
<evidence type="ECO:0000256" key="8">
    <source>
        <dbReference type="ARBA" id="ARBA00023170"/>
    </source>
</evidence>
<dbReference type="GO" id="GO:0007165">
    <property type="term" value="P:signal transduction"/>
    <property type="evidence" value="ECO:0007669"/>
    <property type="project" value="UniProtKB-KW"/>
</dbReference>
<evidence type="ECO:0000256" key="4">
    <source>
        <dbReference type="ARBA" id="ARBA00022692"/>
    </source>
</evidence>
<evidence type="ECO:0000256" key="10">
    <source>
        <dbReference type="SAM" id="MobiDB-lite"/>
    </source>
</evidence>
<feature type="compositionally biased region" description="Polar residues" evidence="10">
    <location>
        <begin position="1"/>
        <end position="13"/>
    </location>
</feature>
<evidence type="ECO:0000256" key="7">
    <source>
        <dbReference type="ARBA" id="ARBA00023136"/>
    </source>
</evidence>
<keyword evidence="12" id="KW-1185">Reference proteome</keyword>
<comment type="subcellular location">
    <subcellularLocation>
        <location evidence="1">Cell membrane</location>
        <topology evidence="1">Multi-pass membrane protein</topology>
    </subcellularLocation>
</comment>
<evidence type="ECO:0000256" key="1">
    <source>
        <dbReference type="ARBA" id="ARBA00004651"/>
    </source>
</evidence>
<dbReference type="AlphaFoldDB" id="A0AAV8XDJ5"/>
<keyword evidence="8" id="KW-0675">Receptor</keyword>
<dbReference type="PANTHER" id="PTHR21137">
    <property type="entry name" value="ODORANT RECEPTOR"/>
    <property type="match status" value="1"/>
</dbReference>
<organism evidence="11 12">
    <name type="scientific">Aromia moschata</name>
    <dbReference type="NCBI Taxonomy" id="1265417"/>
    <lineage>
        <taxon>Eukaryota</taxon>
        <taxon>Metazoa</taxon>
        <taxon>Ecdysozoa</taxon>
        <taxon>Arthropoda</taxon>
        <taxon>Hexapoda</taxon>
        <taxon>Insecta</taxon>
        <taxon>Pterygota</taxon>
        <taxon>Neoptera</taxon>
        <taxon>Endopterygota</taxon>
        <taxon>Coleoptera</taxon>
        <taxon>Polyphaga</taxon>
        <taxon>Cucujiformia</taxon>
        <taxon>Chrysomeloidea</taxon>
        <taxon>Cerambycidae</taxon>
        <taxon>Cerambycinae</taxon>
        <taxon>Callichromatini</taxon>
        <taxon>Aromia</taxon>
    </lineage>
</organism>
<feature type="region of interest" description="Disordered" evidence="10">
    <location>
        <begin position="1"/>
        <end position="24"/>
    </location>
</feature>
<evidence type="ECO:0000256" key="9">
    <source>
        <dbReference type="ARBA" id="ARBA00023224"/>
    </source>
</evidence>
<dbReference type="Proteomes" id="UP001162162">
    <property type="component" value="Unassembled WGS sequence"/>
</dbReference>
<keyword evidence="7" id="KW-0472">Membrane</keyword>
<gene>
    <name evidence="11" type="ORF">NQ318_020322</name>
</gene>
<proteinExistence type="predicted"/>
<evidence type="ECO:0000256" key="2">
    <source>
        <dbReference type="ARBA" id="ARBA00022475"/>
    </source>
</evidence>
<dbReference type="Pfam" id="PF02949">
    <property type="entry name" value="7tm_6"/>
    <property type="match status" value="1"/>
</dbReference>
<evidence type="ECO:0000256" key="3">
    <source>
        <dbReference type="ARBA" id="ARBA00022606"/>
    </source>
</evidence>
<keyword evidence="5" id="KW-0552">Olfaction</keyword>
<dbReference type="EMBL" id="JAPWTK010000720">
    <property type="protein sequence ID" value="KAJ8936710.1"/>
    <property type="molecule type" value="Genomic_DNA"/>
</dbReference>
<dbReference type="PANTHER" id="PTHR21137:SF35">
    <property type="entry name" value="ODORANT RECEPTOR 19A-RELATED"/>
    <property type="match status" value="1"/>
</dbReference>
<keyword evidence="3" id="KW-0716">Sensory transduction</keyword>
<keyword evidence="9" id="KW-0807">Transducer</keyword>
<reference evidence="11" key="1">
    <citation type="journal article" date="2023" name="Insect Mol. Biol.">
        <title>Genome sequencing provides insights into the evolution of gene families encoding plant cell wall-degrading enzymes in longhorned beetles.</title>
        <authorList>
            <person name="Shin N.R."/>
            <person name="Okamura Y."/>
            <person name="Kirsch R."/>
            <person name="Pauchet Y."/>
        </authorList>
    </citation>
    <scope>NUCLEOTIDE SEQUENCE</scope>
    <source>
        <strain evidence="11">AMC_N1</strain>
    </source>
</reference>
<evidence type="ECO:0000256" key="6">
    <source>
        <dbReference type="ARBA" id="ARBA00022989"/>
    </source>
</evidence>
<name>A0AAV8XDJ5_9CUCU</name>